<dbReference type="Proteomes" id="UP000573499">
    <property type="component" value="Unassembled WGS sequence"/>
</dbReference>
<dbReference type="Gene3D" id="2.60.120.620">
    <property type="entry name" value="q2cbj1_9rhob like domain"/>
    <property type="match status" value="1"/>
</dbReference>
<name>A0A7W2FA77_9BURK</name>
<reference evidence="1 2" key="1">
    <citation type="submission" date="2020-07" db="EMBL/GenBank/DDBJ databases">
        <title>Novel species isolated from subtropical streams in China.</title>
        <authorList>
            <person name="Lu H."/>
        </authorList>
    </citation>
    <scope>NUCLEOTIDE SEQUENCE [LARGE SCALE GENOMIC DNA]</scope>
    <source>
        <strain evidence="1 2">LX47W</strain>
    </source>
</reference>
<organism evidence="1 2">
    <name type="scientific">Rugamonas apoptosis</name>
    <dbReference type="NCBI Taxonomy" id="2758570"/>
    <lineage>
        <taxon>Bacteria</taxon>
        <taxon>Pseudomonadati</taxon>
        <taxon>Pseudomonadota</taxon>
        <taxon>Betaproteobacteria</taxon>
        <taxon>Burkholderiales</taxon>
        <taxon>Oxalobacteraceae</taxon>
        <taxon>Telluria group</taxon>
        <taxon>Rugamonas</taxon>
    </lineage>
</organism>
<keyword evidence="2" id="KW-1185">Reference proteome</keyword>
<accession>A0A7W2FA77</accession>
<dbReference type="Pfam" id="PF13759">
    <property type="entry name" value="2OG-FeII_Oxy_5"/>
    <property type="match status" value="1"/>
</dbReference>
<dbReference type="AlphaFoldDB" id="A0A7W2FA77"/>
<proteinExistence type="predicted"/>
<dbReference type="NCBIfam" id="TIGR02466">
    <property type="entry name" value="TIGR02466 family protein"/>
    <property type="match status" value="1"/>
</dbReference>
<gene>
    <name evidence="1" type="ORF">H3H39_13095</name>
</gene>
<evidence type="ECO:0000313" key="2">
    <source>
        <dbReference type="Proteomes" id="UP000573499"/>
    </source>
</evidence>
<dbReference type="InterPro" id="IPR012668">
    <property type="entry name" value="CHP02466"/>
</dbReference>
<comment type="caution">
    <text evidence="1">The sequence shown here is derived from an EMBL/GenBank/DDBJ whole genome shotgun (WGS) entry which is preliminary data.</text>
</comment>
<evidence type="ECO:0008006" key="3">
    <source>
        <dbReference type="Google" id="ProtNLM"/>
    </source>
</evidence>
<dbReference type="RefSeq" id="WP_182153840.1">
    <property type="nucleotide sequence ID" value="NZ_JACEZU010000006.1"/>
</dbReference>
<evidence type="ECO:0000313" key="1">
    <source>
        <dbReference type="EMBL" id="MBA5687983.1"/>
    </source>
</evidence>
<dbReference type="EMBL" id="JACEZU010000006">
    <property type="protein sequence ID" value="MBA5687983.1"/>
    <property type="molecule type" value="Genomic_DNA"/>
</dbReference>
<protein>
    <recommendedName>
        <fullName evidence="3">2OG-Fe(II) oxygenase</fullName>
    </recommendedName>
</protein>
<sequence>MKLTTQDLFPTRIWVFELDELLEQHPGWIDQILAMREASPVPAGRSNRQGWNSDKTVFAVPQFEPLQRLAQTAFVHAFKDLALKEPLRFQLEAWVNMLDVGGSNLSHVHPHTLLAGCYYLQACEQSSPIVFRDPRPGVMLTALPGTGVHSESTVSLHPKPGQLVVFPSWLEHRVELHTGPQARISIAMNAIQV</sequence>